<dbReference type="PRINTS" id="PR00368">
    <property type="entry name" value="FADPNR"/>
</dbReference>
<dbReference type="PANTHER" id="PTHR22912:SF151">
    <property type="entry name" value="DIHYDROLIPOYL DEHYDROGENASE, MITOCHONDRIAL"/>
    <property type="match status" value="1"/>
</dbReference>
<dbReference type="PIRSF" id="PIRSF000350">
    <property type="entry name" value="Mercury_reductase_MerA"/>
    <property type="match status" value="1"/>
</dbReference>
<keyword evidence="5 9" id="KW-0560">Oxidoreductase</keyword>
<sequence length="458" mass="49043">MKKYDVIVIGSGAGLDILDMAVEHGMKTALIDRGPTGGTCLNAGCIPSKMLIFPADRVMEIREASRLGISAEVSSIDFGAIMRRMHQVVNDDRAGIRRYLENSSELEFYDGTGEFIAPYTLQVGDQKLKAEKIFIAAGTRPLLPPIKGLDTVEYLNNESLLNLTHAPESLIIIGGGYVGVEFAHFFEAMGTEVTVLEMQSTILPGEEPEISEVVTRALGARMTLLTSAEVTATGQAADGRIEVSYRQSGASDVKTISAEKLLVAAGRQSNADLLKVDKGGIKQDPNGFINVDEYLETNLKGIYAVGDINGRELFTHTGHAEAAVAAANGLHGQREKMDYKASPHAVFTHPQVASVGLSQSAAAKEYKIMIGRADYKDTALGTAMMNEDGFFKVILQRETGRILGAHVVGPWASVLIQEVINAMAVDGGLNHIASGIHIHPALSEVVLKALSNAVVVED</sequence>
<evidence type="ECO:0000256" key="5">
    <source>
        <dbReference type="ARBA" id="ARBA00023002"/>
    </source>
</evidence>
<evidence type="ECO:0000259" key="11">
    <source>
        <dbReference type="Pfam" id="PF07992"/>
    </source>
</evidence>
<organism evidence="12 13">
    <name type="scientific">Candidatus Dehalogenimonas loeffleri</name>
    <dbReference type="NCBI Taxonomy" id="3127115"/>
    <lineage>
        <taxon>Bacteria</taxon>
        <taxon>Bacillati</taxon>
        <taxon>Chloroflexota</taxon>
        <taxon>Dehalococcoidia</taxon>
        <taxon>Dehalococcoidales</taxon>
        <taxon>Dehalococcoidaceae</taxon>
        <taxon>Dehalogenimonas</taxon>
    </lineage>
</organism>
<name>A0ABZ2J8I0_9CHLR</name>
<accession>A0ABZ2J8I0</accession>
<evidence type="ECO:0000256" key="7">
    <source>
        <dbReference type="ARBA" id="ARBA00023157"/>
    </source>
</evidence>
<dbReference type="InterPro" id="IPR016156">
    <property type="entry name" value="FAD/NAD-linked_Rdtase_dimer_sf"/>
</dbReference>
<evidence type="ECO:0000256" key="3">
    <source>
        <dbReference type="ARBA" id="ARBA00022630"/>
    </source>
</evidence>
<proteinExistence type="inferred from homology"/>
<evidence type="ECO:0000259" key="10">
    <source>
        <dbReference type="Pfam" id="PF02852"/>
    </source>
</evidence>
<feature type="domain" description="Pyridine nucleotide-disulphide oxidoreductase dimerisation" evidence="10">
    <location>
        <begin position="343"/>
        <end position="449"/>
    </location>
</feature>
<evidence type="ECO:0000313" key="13">
    <source>
        <dbReference type="Proteomes" id="UP001375370"/>
    </source>
</evidence>
<evidence type="ECO:0000256" key="9">
    <source>
        <dbReference type="RuleBase" id="RU003691"/>
    </source>
</evidence>
<dbReference type="InterPro" id="IPR050151">
    <property type="entry name" value="Class-I_Pyr_Nuc-Dis_Oxidored"/>
</dbReference>
<dbReference type="InterPro" id="IPR001100">
    <property type="entry name" value="Pyr_nuc-diS_OxRdtase"/>
</dbReference>
<dbReference type="InterPro" id="IPR004099">
    <property type="entry name" value="Pyr_nucl-diS_OxRdtase_dimer"/>
</dbReference>
<comment type="cofactor">
    <cofactor evidence="1">
        <name>FAD</name>
        <dbReference type="ChEBI" id="CHEBI:57692"/>
    </cofactor>
</comment>
<dbReference type="Pfam" id="PF02852">
    <property type="entry name" value="Pyr_redox_dim"/>
    <property type="match status" value="1"/>
</dbReference>
<keyword evidence="6" id="KW-0520">NAD</keyword>
<dbReference type="PROSITE" id="PS00076">
    <property type="entry name" value="PYRIDINE_REDOX_1"/>
    <property type="match status" value="1"/>
</dbReference>
<keyword evidence="8 9" id="KW-0676">Redox-active center</keyword>
<keyword evidence="3 9" id="KW-0285">Flavoprotein</keyword>
<comment type="similarity">
    <text evidence="2 9">Belongs to the class-I pyridine nucleotide-disulfide oxidoreductase family.</text>
</comment>
<feature type="domain" description="FAD/NAD(P)-binding" evidence="11">
    <location>
        <begin position="4"/>
        <end position="321"/>
    </location>
</feature>
<evidence type="ECO:0000256" key="6">
    <source>
        <dbReference type="ARBA" id="ARBA00023027"/>
    </source>
</evidence>
<dbReference type="RefSeq" id="WP_338737587.1">
    <property type="nucleotide sequence ID" value="NZ_CP146612.1"/>
</dbReference>
<keyword evidence="7" id="KW-1015">Disulfide bond</keyword>
<dbReference type="Pfam" id="PF07992">
    <property type="entry name" value="Pyr_redox_2"/>
    <property type="match status" value="1"/>
</dbReference>
<gene>
    <name evidence="12" type="ORF">V8247_00290</name>
</gene>
<evidence type="ECO:0000256" key="2">
    <source>
        <dbReference type="ARBA" id="ARBA00007532"/>
    </source>
</evidence>
<protein>
    <submittedName>
        <fullName evidence="12">Dihydrolipoyl dehydrogenase</fullName>
    </submittedName>
</protein>
<dbReference type="InterPro" id="IPR012999">
    <property type="entry name" value="Pyr_OxRdtase_I_AS"/>
</dbReference>
<evidence type="ECO:0000256" key="4">
    <source>
        <dbReference type="ARBA" id="ARBA00022827"/>
    </source>
</evidence>
<dbReference type="SUPFAM" id="SSF55424">
    <property type="entry name" value="FAD/NAD-linked reductases, dimerisation (C-terminal) domain"/>
    <property type="match status" value="1"/>
</dbReference>
<dbReference type="Gene3D" id="3.50.50.60">
    <property type="entry name" value="FAD/NAD(P)-binding domain"/>
    <property type="match status" value="2"/>
</dbReference>
<dbReference type="InterPro" id="IPR023753">
    <property type="entry name" value="FAD/NAD-binding_dom"/>
</dbReference>
<dbReference type="Gene3D" id="3.30.390.30">
    <property type="match status" value="1"/>
</dbReference>
<reference evidence="12 13" key="1">
    <citation type="submission" date="2024-03" db="EMBL/GenBank/DDBJ databases">
        <title>A Dehalogenimonas Isolated from Estuarine Sediments Dihaloeliminates Chlorinated Alkanes.</title>
        <authorList>
            <person name="Yang Y."/>
            <person name="Wang H."/>
        </authorList>
    </citation>
    <scope>NUCLEOTIDE SEQUENCE [LARGE SCALE GENOMIC DNA]</scope>
    <source>
        <strain evidence="12 13">W</strain>
    </source>
</reference>
<evidence type="ECO:0000313" key="12">
    <source>
        <dbReference type="EMBL" id="WWX25441.1"/>
    </source>
</evidence>
<dbReference type="InterPro" id="IPR036188">
    <property type="entry name" value="FAD/NAD-bd_sf"/>
</dbReference>
<evidence type="ECO:0000256" key="1">
    <source>
        <dbReference type="ARBA" id="ARBA00001974"/>
    </source>
</evidence>
<keyword evidence="4 9" id="KW-0274">FAD</keyword>
<dbReference type="PRINTS" id="PR00411">
    <property type="entry name" value="PNDRDTASEI"/>
</dbReference>
<evidence type="ECO:0000256" key="8">
    <source>
        <dbReference type="ARBA" id="ARBA00023284"/>
    </source>
</evidence>
<dbReference type="PANTHER" id="PTHR22912">
    <property type="entry name" value="DISULFIDE OXIDOREDUCTASE"/>
    <property type="match status" value="1"/>
</dbReference>
<dbReference type="SUPFAM" id="SSF51905">
    <property type="entry name" value="FAD/NAD(P)-binding domain"/>
    <property type="match status" value="1"/>
</dbReference>
<dbReference type="Proteomes" id="UP001375370">
    <property type="component" value="Chromosome"/>
</dbReference>
<keyword evidence="13" id="KW-1185">Reference proteome</keyword>
<dbReference type="EMBL" id="CP146612">
    <property type="protein sequence ID" value="WWX25441.1"/>
    <property type="molecule type" value="Genomic_DNA"/>
</dbReference>